<comment type="caution">
    <text evidence="2">The sequence shown here is derived from an EMBL/GenBank/DDBJ whole genome shotgun (WGS) entry which is preliminary data.</text>
</comment>
<keyword evidence="1" id="KW-1133">Transmembrane helix</keyword>
<accession>A0A4U5MQP6</accession>
<organism evidence="2 3">
    <name type="scientific">Steinernema carpocapsae</name>
    <name type="common">Entomopathogenic nematode</name>
    <dbReference type="NCBI Taxonomy" id="34508"/>
    <lineage>
        <taxon>Eukaryota</taxon>
        <taxon>Metazoa</taxon>
        <taxon>Ecdysozoa</taxon>
        <taxon>Nematoda</taxon>
        <taxon>Chromadorea</taxon>
        <taxon>Rhabditida</taxon>
        <taxon>Tylenchina</taxon>
        <taxon>Panagrolaimomorpha</taxon>
        <taxon>Strongyloidoidea</taxon>
        <taxon>Steinernematidae</taxon>
        <taxon>Steinernema</taxon>
    </lineage>
</organism>
<reference evidence="2 3" key="1">
    <citation type="journal article" date="2015" name="Genome Biol.">
        <title>Comparative genomics of Steinernema reveals deeply conserved gene regulatory networks.</title>
        <authorList>
            <person name="Dillman A.R."/>
            <person name="Macchietto M."/>
            <person name="Porter C.F."/>
            <person name="Rogers A."/>
            <person name="Williams B."/>
            <person name="Antoshechkin I."/>
            <person name="Lee M.M."/>
            <person name="Goodwin Z."/>
            <person name="Lu X."/>
            <person name="Lewis E.E."/>
            <person name="Goodrich-Blair H."/>
            <person name="Stock S.P."/>
            <person name="Adams B.J."/>
            <person name="Sternberg P.W."/>
            <person name="Mortazavi A."/>
        </authorList>
    </citation>
    <scope>NUCLEOTIDE SEQUENCE [LARGE SCALE GENOMIC DNA]</scope>
    <source>
        <strain evidence="2 3">ALL</strain>
    </source>
</reference>
<evidence type="ECO:0000313" key="2">
    <source>
        <dbReference type="EMBL" id="TKR71941.1"/>
    </source>
</evidence>
<protein>
    <submittedName>
        <fullName evidence="2">Uncharacterized protein</fullName>
    </submittedName>
</protein>
<dbReference type="AlphaFoldDB" id="A0A4U5MQP6"/>
<evidence type="ECO:0000313" key="3">
    <source>
        <dbReference type="Proteomes" id="UP000298663"/>
    </source>
</evidence>
<proteinExistence type="predicted"/>
<name>A0A4U5MQP6_STECR</name>
<keyword evidence="3" id="KW-1185">Reference proteome</keyword>
<keyword evidence="1" id="KW-0472">Membrane</keyword>
<reference evidence="2 3" key="2">
    <citation type="journal article" date="2019" name="G3 (Bethesda)">
        <title>Hybrid Assembly of the Genome of the Entomopathogenic Nematode Steinernema carpocapsae Identifies the X-Chromosome.</title>
        <authorList>
            <person name="Serra L."/>
            <person name="Macchietto M."/>
            <person name="Macias-Munoz A."/>
            <person name="McGill C.J."/>
            <person name="Rodriguez I.M."/>
            <person name="Rodriguez B."/>
            <person name="Murad R."/>
            <person name="Mortazavi A."/>
        </authorList>
    </citation>
    <scope>NUCLEOTIDE SEQUENCE [LARGE SCALE GENOMIC DNA]</scope>
    <source>
        <strain evidence="2 3">ALL</strain>
    </source>
</reference>
<dbReference type="Proteomes" id="UP000298663">
    <property type="component" value="Unassembled WGS sequence"/>
</dbReference>
<feature type="transmembrane region" description="Helical" evidence="1">
    <location>
        <begin position="65"/>
        <end position="86"/>
    </location>
</feature>
<evidence type="ECO:0000256" key="1">
    <source>
        <dbReference type="SAM" id="Phobius"/>
    </source>
</evidence>
<gene>
    <name evidence="2" type="ORF">L596_019469</name>
</gene>
<keyword evidence="1" id="KW-0812">Transmembrane</keyword>
<dbReference type="EMBL" id="AZBU02000006">
    <property type="protein sequence ID" value="TKR71941.1"/>
    <property type="molecule type" value="Genomic_DNA"/>
</dbReference>
<sequence>MGISQCLRVVPPFIAFGFSLILQQDYLGIANIWHSDKQTFVLEKAAITTYGNSTSTLTFQHTTSYIQIVLPLLSFGIYIFVIGYLLKIKLNIGQHNFLEEKSIFAFAFTRTLFDVTSACLFHYANFSY</sequence>